<evidence type="ECO:0000313" key="2">
    <source>
        <dbReference type="Proteomes" id="UP001189429"/>
    </source>
</evidence>
<sequence length="228" mass="25480">LGSQFSEQQISLQRSVLLEANERVQAVWRQHHFGDFICKQRQSGGLKTTMVRLQDGSHTSTVRLGANFDLGAPGMVDNAEAPAAVASLLDLLFKTEHKTTGNSSGEKVMSDVLDEDSTAYPTDAAVRAKERERYRQSQAIDSTHAAPSKKKKFKVEQHYDDCGLDDSSLKQALWALNQTDADIYDDDDQIMNDEPEQDNYSVFISFLRGLSGSDTNDMIYSHIPKKFK</sequence>
<keyword evidence="2" id="KW-1185">Reference proteome</keyword>
<gene>
    <name evidence="1" type="ORF">PCOR1329_LOCUS32990</name>
</gene>
<feature type="non-terminal residue" evidence="1">
    <location>
        <position position="1"/>
    </location>
</feature>
<protein>
    <submittedName>
        <fullName evidence="1">Uncharacterized protein</fullName>
    </submittedName>
</protein>
<accession>A0ABN9SVT1</accession>
<dbReference type="Proteomes" id="UP001189429">
    <property type="component" value="Unassembled WGS sequence"/>
</dbReference>
<dbReference type="EMBL" id="CAUYUJ010013647">
    <property type="protein sequence ID" value="CAK0836531.1"/>
    <property type="molecule type" value="Genomic_DNA"/>
</dbReference>
<organism evidence="1 2">
    <name type="scientific">Prorocentrum cordatum</name>
    <dbReference type="NCBI Taxonomy" id="2364126"/>
    <lineage>
        <taxon>Eukaryota</taxon>
        <taxon>Sar</taxon>
        <taxon>Alveolata</taxon>
        <taxon>Dinophyceae</taxon>
        <taxon>Prorocentrales</taxon>
        <taxon>Prorocentraceae</taxon>
        <taxon>Prorocentrum</taxon>
    </lineage>
</organism>
<comment type="caution">
    <text evidence="1">The sequence shown here is derived from an EMBL/GenBank/DDBJ whole genome shotgun (WGS) entry which is preliminary data.</text>
</comment>
<name>A0ABN9SVT1_9DINO</name>
<proteinExistence type="predicted"/>
<evidence type="ECO:0000313" key="1">
    <source>
        <dbReference type="EMBL" id="CAK0836531.1"/>
    </source>
</evidence>
<reference evidence="1" key="1">
    <citation type="submission" date="2023-10" db="EMBL/GenBank/DDBJ databases">
        <authorList>
            <person name="Chen Y."/>
            <person name="Shah S."/>
            <person name="Dougan E. K."/>
            <person name="Thang M."/>
            <person name="Chan C."/>
        </authorList>
    </citation>
    <scope>NUCLEOTIDE SEQUENCE [LARGE SCALE GENOMIC DNA]</scope>
</reference>